<sequence length="272" mass="31093">MISLSRIFKLSHYQTSEEAFLLSVKSPILQTVETAERLQENLENVKNAEEEAQIILQDAEETAQGLLLEAREQAEKIKRDAQAEMEEWWENKRNEAAVLFSQTEEEAREQGYKAGHQDGRQEAWEEVRNQVEEARSLLQFAFQEKGRIIAEAEPFLVELSIEIARKIIGQDLQTSPERVLDIVKSTLKRSRVHGEITVCVHQRHFPFIQEHREQLLAILDGQAELQIYPDHTVDEGGCVIRTPLGSVDARIDTQLTEIRQALLDLAKGSEEA</sequence>
<dbReference type="EMBL" id="CP073708">
    <property type="protein sequence ID" value="QUO43158.1"/>
    <property type="molecule type" value="Genomic_DNA"/>
</dbReference>
<dbReference type="NCBIfam" id="TIGR03825">
    <property type="entry name" value="FliH_bacil"/>
    <property type="match status" value="1"/>
</dbReference>
<dbReference type="PANTHER" id="PTHR34982:SF1">
    <property type="entry name" value="FLAGELLAR ASSEMBLY PROTEIN FLIH"/>
    <property type="match status" value="1"/>
</dbReference>
<dbReference type="InterPro" id="IPR022524">
    <property type="entry name" value="FliH_Bacilli"/>
</dbReference>
<dbReference type="Pfam" id="PF02108">
    <property type="entry name" value="FliH"/>
    <property type="match status" value="1"/>
</dbReference>
<keyword evidence="6" id="KW-1006">Bacterial flagellum protein export</keyword>
<evidence type="ECO:0000256" key="5">
    <source>
        <dbReference type="ARBA" id="ARBA00022927"/>
    </source>
</evidence>
<reference evidence="11" key="2">
    <citation type="submission" date="2021-04" db="EMBL/GenBank/DDBJ databases">
        <title>Brevibacillus composti FJAT-54423, complete genome.</title>
        <authorList>
            <person name="Tang R."/>
        </authorList>
    </citation>
    <scope>NUCLEOTIDE SEQUENCE</scope>
    <source>
        <strain evidence="11">FJAT-54424</strain>
    </source>
</reference>
<evidence type="ECO:0000313" key="11">
    <source>
        <dbReference type="EMBL" id="QUO43158.1"/>
    </source>
</evidence>
<reference evidence="10 12" key="1">
    <citation type="submission" date="2020-12" db="EMBL/GenBank/DDBJ databases">
        <title>strain FJAT-54423T represents a novel species of the genus Brevibacillus.</title>
        <authorList>
            <person name="Tang R."/>
        </authorList>
    </citation>
    <scope>NUCLEOTIDE SEQUENCE [LARGE SCALE GENOMIC DNA]</scope>
    <source>
        <strain evidence="10 12">FJAT-54423</strain>
    </source>
</reference>
<dbReference type="EMBL" id="CP066308">
    <property type="protein sequence ID" value="QQE76129.1"/>
    <property type="molecule type" value="Genomic_DNA"/>
</dbReference>
<comment type="similarity">
    <text evidence="2">Belongs to the FliH family.</text>
</comment>
<keyword evidence="3" id="KW-0813">Transport</keyword>
<keyword evidence="8" id="KW-0175">Coiled coil</keyword>
<feature type="domain" description="Flagellar assembly protein FliH/Type III secretion system HrpE" evidence="9">
    <location>
        <begin position="135"/>
        <end position="257"/>
    </location>
</feature>
<comment type="function">
    <text evidence="1">Needed for flagellar regrowth and assembly.</text>
</comment>
<name>A0A7T5ENZ6_9BACL</name>
<proteinExistence type="inferred from homology"/>
<gene>
    <name evidence="10" type="primary">fliH</name>
    <name evidence="10" type="ORF">JD108_09830</name>
    <name evidence="11" type="ORF">KDJ56_09525</name>
</gene>
<evidence type="ECO:0000256" key="1">
    <source>
        <dbReference type="ARBA" id="ARBA00003041"/>
    </source>
</evidence>
<keyword evidence="13" id="KW-1185">Reference proteome</keyword>
<dbReference type="Proteomes" id="UP000595847">
    <property type="component" value="Chromosome"/>
</dbReference>
<evidence type="ECO:0000256" key="7">
    <source>
        <dbReference type="NCBIfam" id="TIGR03825"/>
    </source>
</evidence>
<evidence type="ECO:0000256" key="2">
    <source>
        <dbReference type="ARBA" id="ARBA00006602"/>
    </source>
</evidence>
<keyword evidence="10" id="KW-0969">Cilium</keyword>
<dbReference type="KEGG" id="bcop:JD108_09830"/>
<feature type="coiled-coil region" evidence="8">
    <location>
        <begin position="28"/>
        <end position="87"/>
    </location>
</feature>
<evidence type="ECO:0000256" key="4">
    <source>
        <dbReference type="ARBA" id="ARBA00022795"/>
    </source>
</evidence>
<keyword evidence="5" id="KW-0653">Protein transport</keyword>
<evidence type="ECO:0000256" key="8">
    <source>
        <dbReference type="SAM" id="Coils"/>
    </source>
</evidence>
<organism evidence="10 12">
    <name type="scientific">Brevibacillus composti</name>
    <dbReference type="NCBI Taxonomy" id="2796470"/>
    <lineage>
        <taxon>Bacteria</taxon>
        <taxon>Bacillati</taxon>
        <taxon>Bacillota</taxon>
        <taxon>Bacilli</taxon>
        <taxon>Bacillales</taxon>
        <taxon>Paenibacillaceae</taxon>
        <taxon>Brevibacillus</taxon>
    </lineage>
</organism>
<keyword evidence="10" id="KW-0966">Cell projection</keyword>
<dbReference type="RefSeq" id="WP_198829637.1">
    <property type="nucleotide sequence ID" value="NZ_CP066308.1"/>
</dbReference>
<dbReference type="InterPro" id="IPR018035">
    <property type="entry name" value="Flagellar_FliH/T3SS_HrpE"/>
</dbReference>
<evidence type="ECO:0000313" key="12">
    <source>
        <dbReference type="Proteomes" id="UP000595847"/>
    </source>
</evidence>
<dbReference type="GO" id="GO:0044781">
    <property type="term" value="P:bacterial-type flagellum organization"/>
    <property type="evidence" value="ECO:0007669"/>
    <property type="project" value="UniProtKB-KW"/>
</dbReference>
<accession>A0A7T5ENZ6</accession>
<dbReference type="GO" id="GO:0015031">
    <property type="term" value="P:protein transport"/>
    <property type="evidence" value="ECO:0007669"/>
    <property type="project" value="UniProtKB-KW"/>
</dbReference>
<dbReference type="AlphaFoldDB" id="A0A7T5ENZ6"/>
<dbReference type="Proteomes" id="UP000677234">
    <property type="component" value="Chromosome"/>
</dbReference>
<evidence type="ECO:0000256" key="3">
    <source>
        <dbReference type="ARBA" id="ARBA00022448"/>
    </source>
</evidence>
<keyword evidence="4" id="KW-1005">Bacterial flagellum biogenesis</keyword>
<dbReference type="PANTHER" id="PTHR34982">
    <property type="entry name" value="YOP PROTEINS TRANSLOCATION PROTEIN L"/>
    <property type="match status" value="1"/>
</dbReference>
<keyword evidence="10" id="KW-0282">Flagellum</keyword>
<evidence type="ECO:0000256" key="6">
    <source>
        <dbReference type="ARBA" id="ARBA00023225"/>
    </source>
</evidence>
<dbReference type="GO" id="GO:0005829">
    <property type="term" value="C:cytosol"/>
    <property type="evidence" value="ECO:0007669"/>
    <property type="project" value="TreeGrafter"/>
</dbReference>
<evidence type="ECO:0000313" key="13">
    <source>
        <dbReference type="Proteomes" id="UP000677234"/>
    </source>
</evidence>
<dbReference type="InterPro" id="IPR051472">
    <property type="entry name" value="T3SS_Stator/FliH"/>
</dbReference>
<protein>
    <recommendedName>
        <fullName evidence="7">Flagellar assembly protein FliH</fullName>
    </recommendedName>
</protein>
<evidence type="ECO:0000313" key="10">
    <source>
        <dbReference type="EMBL" id="QQE76129.1"/>
    </source>
</evidence>
<evidence type="ECO:0000259" key="9">
    <source>
        <dbReference type="Pfam" id="PF02108"/>
    </source>
</evidence>